<dbReference type="GO" id="GO:0009089">
    <property type="term" value="P:lysine biosynthetic process via diaminopimelate"/>
    <property type="evidence" value="ECO:0007669"/>
    <property type="project" value="UniProtKB-UniPathway"/>
</dbReference>
<feature type="binding site" evidence="8">
    <location>
        <position position="229"/>
    </location>
    <ligand>
        <name>ATP</name>
        <dbReference type="ChEBI" id="CHEBI:30616"/>
    </ligand>
</feature>
<accession>H1DJ82</accession>
<evidence type="ECO:0000256" key="4">
    <source>
        <dbReference type="ARBA" id="ARBA00022741"/>
    </source>
</evidence>
<dbReference type="InterPro" id="IPR054352">
    <property type="entry name" value="ACT_Aspartokinase"/>
</dbReference>
<dbReference type="PANTHER" id="PTHR21499:SF59">
    <property type="entry name" value="ASPARTOKINASE"/>
    <property type="match status" value="1"/>
</dbReference>
<dbReference type="GO" id="GO:0009090">
    <property type="term" value="P:homoserine biosynthetic process"/>
    <property type="evidence" value="ECO:0007669"/>
    <property type="project" value="TreeGrafter"/>
</dbReference>
<dbReference type="InterPro" id="IPR005260">
    <property type="entry name" value="Asp_kin_monofn"/>
</dbReference>
<protein>
    <recommendedName>
        <fullName evidence="9">Aspartokinase</fullName>
        <ecNumber evidence="9">2.7.2.4</ecNumber>
    </recommendedName>
</protein>
<keyword evidence="14" id="KW-1185">Reference proteome</keyword>
<keyword evidence="5 9" id="KW-0418">Kinase</keyword>
<dbReference type="EMBL" id="ADMC01000025">
    <property type="protein sequence ID" value="EHP46337.1"/>
    <property type="molecule type" value="Genomic_DNA"/>
</dbReference>
<gene>
    <name evidence="13" type="ORF">HMPREF9449_01954</name>
</gene>
<dbReference type="PANTHER" id="PTHR21499">
    <property type="entry name" value="ASPARTATE KINASE"/>
    <property type="match status" value="1"/>
</dbReference>
<name>H1DJ82_9BACT</name>
<keyword evidence="6 8" id="KW-0067">ATP-binding</keyword>
<organism evidence="13 14">
    <name type="scientific">Odoribacter laneus YIT 12061</name>
    <dbReference type="NCBI Taxonomy" id="742817"/>
    <lineage>
        <taxon>Bacteria</taxon>
        <taxon>Pseudomonadati</taxon>
        <taxon>Bacteroidota</taxon>
        <taxon>Bacteroidia</taxon>
        <taxon>Bacteroidales</taxon>
        <taxon>Odoribacteraceae</taxon>
        <taxon>Odoribacter</taxon>
    </lineage>
</organism>
<dbReference type="EC" id="2.7.2.4" evidence="9"/>
<dbReference type="GO" id="GO:0005524">
    <property type="term" value="F:ATP binding"/>
    <property type="evidence" value="ECO:0007669"/>
    <property type="project" value="UniProtKB-KW"/>
</dbReference>
<dbReference type="SUPFAM" id="SSF53633">
    <property type="entry name" value="Carbamate kinase-like"/>
    <property type="match status" value="1"/>
</dbReference>
<evidence type="ECO:0000256" key="6">
    <source>
        <dbReference type="ARBA" id="ARBA00022840"/>
    </source>
</evidence>
<evidence type="ECO:0000313" key="13">
    <source>
        <dbReference type="EMBL" id="EHP46337.1"/>
    </source>
</evidence>
<dbReference type="Pfam" id="PF00696">
    <property type="entry name" value="AA_kinase"/>
    <property type="match status" value="1"/>
</dbReference>
<dbReference type="GO" id="GO:0005829">
    <property type="term" value="C:cytosol"/>
    <property type="evidence" value="ECO:0007669"/>
    <property type="project" value="TreeGrafter"/>
</dbReference>
<evidence type="ECO:0000259" key="12">
    <source>
        <dbReference type="Pfam" id="PF22468"/>
    </source>
</evidence>
<dbReference type="Pfam" id="PF22468">
    <property type="entry name" value="ACT_9"/>
    <property type="match status" value="1"/>
</dbReference>
<dbReference type="UniPathway" id="UPA00050">
    <property type="reaction ID" value="UER00461"/>
</dbReference>
<evidence type="ECO:0000256" key="10">
    <source>
        <dbReference type="RuleBase" id="RU004249"/>
    </source>
</evidence>
<evidence type="ECO:0000256" key="9">
    <source>
        <dbReference type="RuleBase" id="RU003448"/>
    </source>
</evidence>
<dbReference type="PROSITE" id="PS00324">
    <property type="entry name" value="ASPARTOKINASE"/>
    <property type="match status" value="1"/>
</dbReference>
<dbReference type="Proteomes" id="UP000004892">
    <property type="component" value="Unassembled WGS sequence"/>
</dbReference>
<keyword evidence="3 9" id="KW-0808">Transferase</keyword>
<dbReference type="InterPro" id="IPR001341">
    <property type="entry name" value="Asp_kinase"/>
</dbReference>
<evidence type="ECO:0000256" key="1">
    <source>
        <dbReference type="ARBA" id="ARBA00004766"/>
    </source>
</evidence>
<dbReference type="GO" id="GO:0009088">
    <property type="term" value="P:threonine biosynthetic process"/>
    <property type="evidence" value="ECO:0007669"/>
    <property type="project" value="UniProtKB-UniPathway"/>
</dbReference>
<sequence>MKVLKFGGTSVGSAERIRAVAHLIDDGQPKIVVLSAMSGTTNTLIEMANCLYRDEKQKAIDILQNLELNYYIVISELYATEPSIHKATEFIQTVFTYLRSFVNKDFYPLQEKAVVAQGEIISTTLMYYYLQECGIPSSLMSALNYMRIDKDGEPDYFYIEQNLKRELSQPDVQPLIITQGFICRNAYGEIDNLKRGGSDYSAALVGAALRAEEIQIWTDIDGVHNNDPRFVEKTRAIRQLSFDEAAELAYFGAKILHPSSIQPAKKENIPVRLKNTLHPEDEGTLITKESPVENVKAVAAKDGITAINVKSTNMLLAYGFLRKVFEVFEAWKTPIDMIATSEVAVSLTIDCTDHLENILKDLEKFGTIEVDTDLSIICIVGAFAAGKTGLGARVLNALTDVPLRMISYGGSEHNISLLVKREDKQKALVDLSHKLLDIESESMF</sequence>
<feature type="binding site" evidence="8">
    <location>
        <position position="41"/>
    </location>
    <ligand>
        <name>substrate</name>
    </ligand>
</feature>
<comment type="caution">
    <text evidence="13">The sequence shown here is derived from an EMBL/GenBank/DDBJ whole genome shotgun (WGS) entry which is preliminary data.</text>
</comment>
<comment type="pathway">
    <text evidence="10">Amino-acid biosynthesis; L-methionine biosynthesis via de novo pathway; L-homoserine from L-aspartate: step 1/3.</text>
</comment>
<evidence type="ECO:0000256" key="7">
    <source>
        <dbReference type="ARBA" id="ARBA00047872"/>
    </source>
</evidence>
<dbReference type="eggNOG" id="COG0527">
    <property type="taxonomic scope" value="Bacteria"/>
</dbReference>
<dbReference type="CDD" id="cd04912">
    <property type="entry name" value="ACT_AKiii-LysC-EC-like_1"/>
    <property type="match status" value="1"/>
</dbReference>
<dbReference type="HOGENOM" id="CLU_009116_6_0_10"/>
<evidence type="ECO:0000256" key="3">
    <source>
        <dbReference type="ARBA" id="ARBA00022679"/>
    </source>
</evidence>
<keyword evidence="10" id="KW-0028">Amino-acid biosynthesis</keyword>
<evidence type="ECO:0000259" key="11">
    <source>
        <dbReference type="Pfam" id="PF00696"/>
    </source>
</evidence>
<dbReference type="InterPro" id="IPR036393">
    <property type="entry name" value="AceGlu_kinase-like_sf"/>
</dbReference>
<comment type="pathway">
    <text evidence="10">Amino-acid biosynthesis; L-threonine biosynthesis; L-threonine from L-aspartate: step 1/5.</text>
</comment>
<feature type="binding site" evidence="8">
    <location>
        <begin position="218"/>
        <end position="219"/>
    </location>
    <ligand>
        <name>ATP</name>
        <dbReference type="ChEBI" id="CHEBI:30616"/>
    </ligand>
</feature>
<reference evidence="13 14" key="1">
    <citation type="submission" date="2012-01" db="EMBL/GenBank/DDBJ databases">
        <title>The Genome Sequence of Odoribacter laneus YIT 12061.</title>
        <authorList>
            <consortium name="The Broad Institute Genome Sequencing Platform"/>
            <person name="Earl A."/>
            <person name="Ward D."/>
            <person name="Feldgarden M."/>
            <person name="Gevers D."/>
            <person name="Morotomi M."/>
            <person name="Young S.K."/>
            <person name="Zeng Q."/>
            <person name="Gargeya S."/>
            <person name="Fitzgerald M."/>
            <person name="Haas B."/>
            <person name="Abouelleil A."/>
            <person name="Alvarado L."/>
            <person name="Arachchi H.M."/>
            <person name="Berlin A."/>
            <person name="Chapman S.B."/>
            <person name="Gearin G."/>
            <person name="Goldberg J."/>
            <person name="Griggs A."/>
            <person name="Gujja S."/>
            <person name="Hansen M."/>
            <person name="Heiman D."/>
            <person name="Howarth C."/>
            <person name="Larimer J."/>
            <person name="Lui A."/>
            <person name="MacDonald P.J.P."/>
            <person name="McCowen C."/>
            <person name="Montmayeur A."/>
            <person name="Murphy C."/>
            <person name="Neiman D."/>
            <person name="Pearson M."/>
            <person name="Priest M."/>
            <person name="Roberts A."/>
            <person name="Saif S."/>
            <person name="Shea T."/>
            <person name="Sisk P."/>
            <person name="Stolte C."/>
            <person name="Sykes S."/>
            <person name="Wortman J."/>
            <person name="Nusbaum C."/>
            <person name="Birren B."/>
        </authorList>
    </citation>
    <scope>NUCLEOTIDE SEQUENCE [LARGE SCALE GENOMIC DNA]</scope>
    <source>
        <strain evidence="13 14">YIT 12061</strain>
    </source>
</reference>
<comment type="similarity">
    <text evidence="2 9">Belongs to the aspartokinase family.</text>
</comment>
<feature type="binding site" evidence="8">
    <location>
        <position position="119"/>
    </location>
    <ligand>
        <name>substrate</name>
    </ligand>
</feature>
<feature type="domain" description="Aspartate/glutamate/uridylate kinase" evidence="11">
    <location>
        <begin position="2"/>
        <end position="275"/>
    </location>
</feature>
<dbReference type="PATRIC" id="fig|742817.3.peg.2080"/>
<dbReference type="UniPathway" id="UPA00034">
    <property type="reaction ID" value="UER00015"/>
</dbReference>
<dbReference type="STRING" id="742817.HMPREF9449_01954"/>
<feature type="domain" description="Aspartokinase ACT" evidence="12">
    <location>
        <begin position="377"/>
        <end position="433"/>
    </location>
</feature>
<dbReference type="InterPro" id="IPR001048">
    <property type="entry name" value="Asp/Glu/Uridylate_kinase"/>
</dbReference>
<evidence type="ECO:0000256" key="5">
    <source>
        <dbReference type="ARBA" id="ARBA00022777"/>
    </source>
</evidence>
<keyword evidence="4 8" id="KW-0547">Nucleotide-binding</keyword>
<dbReference type="Gene3D" id="3.30.70.260">
    <property type="match status" value="2"/>
</dbReference>
<feature type="binding site" evidence="8">
    <location>
        <begin position="5"/>
        <end position="8"/>
    </location>
    <ligand>
        <name>ATP</name>
        <dbReference type="ChEBI" id="CHEBI:30616"/>
    </ligand>
</feature>
<dbReference type="GO" id="GO:0004072">
    <property type="term" value="F:aspartate kinase activity"/>
    <property type="evidence" value="ECO:0007669"/>
    <property type="project" value="UniProtKB-EC"/>
</dbReference>
<dbReference type="GeneID" id="98069511"/>
<evidence type="ECO:0000313" key="14">
    <source>
        <dbReference type="Proteomes" id="UP000004892"/>
    </source>
</evidence>
<dbReference type="RefSeq" id="WP_009137101.1">
    <property type="nucleotide sequence ID" value="NZ_JH594596.1"/>
</dbReference>
<evidence type="ECO:0000256" key="2">
    <source>
        <dbReference type="ARBA" id="ARBA00010122"/>
    </source>
</evidence>
<comment type="catalytic activity">
    <reaction evidence="7 9">
        <text>L-aspartate + ATP = 4-phospho-L-aspartate + ADP</text>
        <dbReference type="Rhea" id="RHEA:23776"/>
        <dbReference type="ChEBI" id="CHEBI:29991"/>
        <dbReference type="ChEBI" id="CHEBI:30616"/>
        <dbReference type="ChEBI" id="CHEBI:57535"/>
        <dbReference type="ChEBI" id="CHEBI:456216"/>
        <dbReference type="EC" id="2.7.2.4"/>
    </reaction>
</comment>
<dbReference type="Gene3D" id="3.40.1160.10">
    <property type="entry name" value="Acetylglutamate kinase-like"/>
    <property type="match status" value="1"/>
</dbReference>
<evidence type="ECO:0000256" key="8">
    <source>
        <dbReference type="PIRSR" id="PIRSR000726-1"/>
    </source>
</evidence>
<dbReference type="AlphaFoldDB" id="H1DJ82"/>
<dbReference type="PIRSF" id="PIRSF000726">
    <property type="entry name" value="Asp_kin"/>
    <property type="match status" value="1"/>
</dbReference>
<dbReference type="UniPathway" id="UPA00051">
    <property type="reaction ID" value="UER00462"/>
</dbReference>
<dbReference type="InterPro" id="IPR018042">
    <property type="entry name" value="Aspartate_kinase_CS"/>
</dbReference>
<dbReference type="SUPFAM" id="SSF55021">
    <property type="entry name" value="ACT-like"/>
    <property type="match status" value="2"/>
</dbReference>
<dbReference type="InterPro" id="IPR045865">
    <property type="entry name" value="ACT-like_dom_sf"/>
</dbReference>
<proteinExistence type="inferred from homology"/>
<dbReference type="CDD" id="cd04243">
    <property type="entry name" value="AAK_AK-HSDH-like"/>
    <property type="match status" value="1"/>
</dbReference>
<comment type="pathway">
    <text evidence="1 10">Amino-acid biosynthesis; L-lysine biosynthesis via DAP pathway; (S)-tetrahydrodipicolinate from L-aspartate: step 1/4.</text>
</comment>
<dbReference type="NCBIfam" id="TIGR00657">
    <property type="entry name" value="asp_kinases"/>
    <property type="match status" value="1"/>
</dbReference>